<evidence type="ECO:0000313" key="1">
    <source>
        <dbReference type="EMBL" id="GFY42896.1"/>
    </source>
</evidence>
<accession>A0A8X6WZU9</accession>
<organism evidence="1 2">
    <name type="scientific">Trichonephila inaurata madagascariensis</name>
    <dbReference type="NCBI Taxonomy" id="2747483"/>
    <lineage>
        <taxon>Eukaryota</taxon>
        <taxon>Metazoa</taxon>
        <taxon>Ecdysozoa</taxon>
        <taxon>Arthropoda</taxon>
        <taxon>Chelicerata</taxon>
        <taxon>Arachnida</taxon>
        <taxon>Araneae</taxon>
        <taxon>Araneomorphae</taxon>
        <taxon>Entelegynae</taxon>
        <taxon>Araneoidea</taxon>
        <taxon>Nephilidae</taxon>
        <taxon>Trichonephila</taxon>
        <taxon>Trichonephila inaurata</taxon>
    </lineage>
</organism>
<comment type="caution">
    <text evidence="1">The sequence shown here is derived from an EMBL/GenBank/DDBJ whole genome shotgun (WGS) entry which is preliminary data.</text>
</comment>
<protein>
    <submittedName>
        <fullName evidence="1">Uncharacterized protein</fullName>
    </submittedName>
</protein>
<sequence>MKTAQLQFFHPFFDPSTSQHIPLEIFCLIIGPCDVFKIMHIEHSRFGVIKLWLAKRRFASKMNSFGRILWRMLLISGMEIEGEEEEYFTICFLIEYWGKGVSGVCEWIAVNEPQKLPLVRGLD</sequence>
<reference evidence="1" key="1">
    <citation type="submission" date="2020-08" db="EMBL/GenBank/DDBJ databases">
        <title>Multicomponent nature underlies the extraordinary mechanical properties of spider dragline silk.</title>
        <authorList>
            <person name="Kono N."/>
            <person name="Nakamura H."/>
            <person name="Mori M."/>
            <person name="Yoshida Y."/>
            <person name="Ohtoshi R."/>
            <person name="Malay A.D."/>
            <person name="Moran D.A.P."/>
            <person name="Tomita M."/>
            <person name="Numata K."/>
            <person name="Arakawa K."/>
        </authorList>
    </citation>
    <scope>NUCLEOTIDE SEQUENCE</scope>
</reference>
<proteinExistence type="predicted"/>
<dbReference type="Proteomes" id="UP000886998">
    <property type="component" value="Unassembled WGS sequence"/>
</dbReference>
<dbReference type="EMBL" id="BMAV01003380">
    <property type="protein sequence ID" value="GFY42896.1"/>
    <property type="molecule type" value="Genomic_DNA"/>
</dbReference>
<dbReference type="AlphaFoldDB" id="A0A8X6WZU9"/>
<name>A0A8X6WZU9_9ARAC</name>
<gene>
    <name evidence="1" type="ORF">TNIN_75371</name>
</gene>
<keyword evidence="2" id="KW-1185">Reference proteome</keyword>
<evidence type="ECO:0000313" key="2">
    <source>
        <dbReference type="Proteomes" id="UP000886998"/>
    </source>
</evidence>